<evidence type="ECO:0000256" key="1">
    <source>
        <dbReference type="SAM" id="Phobius"/>
    </source>
</evidence>
<keyword evidence="1" id="KW-0472">Membrane</keyword>
<protein>
    <submittedName>
        <fullName evidence="2">Uncharacterized protein</fullName>
    </submittedName>
</protein>
<keyword evidence="1" id="KW-0812">Transmembrane</keyword>
<dbReference type="Proteomes" id="UP000229433">
    <property type="component" value="Unassembled WGS sequence"/>
</dbReference>
<evidence type="ECO:0000313" key="3">
    <source>
        <dbReference type="Proteomes" id="UP000229433"/>
    </source>
</evidence>
<dbReference type="AlphaFoldDB" id="A0A2G1VQR8"/>
<evidence type="ECO:0000313" key="2">
    <source>
        <dbReference type="EMBL" id="PHQ29094.1"/>
    </source>
</evidence>
<keyword evidence="3" id="KW-1185">Reference proteome</keyword>
<name>A0A2G1VQR8_9FLAO</name>
<dbReference type="OrthoDB" id="1448368at2"/>
<organism evidence="2 3">
    <name type="scientific">Leeuwenhoekiella nanhaiensis</name>
    <dbReference type="NCBI Taxonomy" id="1655491"/>
    <lineage>
        <taxon>Bacteria</taxon>
        <taxon>Pseudomonadati</taxon>
        <taxon>Bacteroidota</taxon>
        <taxon>Flavobacteriia</taxon>
        <taxon>Flavobacteriales</taxon>
        <taxon>Flavobacteriaceae</taxon>
        <taxon>Leeuwenhoekiella</taxon>
    </lineage>
</organism>
<dbReference type="RefSeq" id="WP_099646296.1">
    <property type="nucleotide sequence ID" value="NZ_KZ319291.1"/>
</dbReference>
<sequence length="87" mass="10122">MRLSEKDRKFLKSWEQKRTAKFQYGLGIVIQIVLFAITYKVAVSYVTTAMFGPDDLIQFGLLGLILGIVIAFLKYKRNEKRYKKLNS</sequence>
<comment type="caution">
    <text evidence="2">The sequence shown here is derived from an EMBL/GenBank/DDBJ whole genome shotgun (WGS) entry which is preliminary data.</text>
</comment>
<dbReference type="EMBL" id="NQXA01000008">
    <property type="protein sequence ID" value="PHQ29094.1"/>
    <property type="molecule type" value="Genomic_DNA"/>
</dbReference>
<accession>A0A2G1VQR8</accession>
<feature type="transmembrane region" description="Helical" evidence="1">
    <location>
        <begin position="56"/>
        <end position="75"/>
    </location>
</feature>
<feature type="transmembrane region" description="Helical" evidence="1">
    <location>
        <begin position="21"/>
        <end position="41"/>
    </location>
</feature>
<reference evidence="2 3" key="1">
    <citation type="submission" date="2017-08" db="EMBL/GenBank/DDBJ databases">
        <title>The whole genome shortgun sequences of strain Leeuwenhoekiella nanhaiensis G18 from the South China Sea.</title>
        <authorList>
            <person name="Liu Q."/>
        </authorList>
    </citation>
    <scope>NUCLEOTIDE SEQUENCE [LARGE SCALE GENOMIC DNA]</scope>
    <source>
        <strain evidence="2 3">G18</strain>
    </source>
</reference>
<gene>
    <name evidence="2" type="ORF">CJ305_10805</name>
</gene>
<keyword evidence="1" id="KW-1133">Transmembrane helix</keyword>
<proteinExistence type="predicted"/>